<dbReference type="InterPro" id="IPR002104">
    <property type="entry name" value="Integrase_catalytic"/>
</dbReference>
<dbReference type="Gene3D" id="1.10.443.10">
    <property type="entry name" value="Intergrase catalytic core"/>
    <property type="match status" value="1"/>
</dbReference>
<dbReference type="PANTHER" id="PTHR30629:SF2">
    <property type="entry name" value="PROPHAGE INTEGRASE INTS-RELATED"/>
    <property type="match status" value="1"/>
</dbReference>
<dbReference type="Gene3D" id="1.10.150.130">
    <property type="match status" value="1"/>
</dbReference>
<evidence type="ECO:0000313" key="7">
    <source>
        <dbReference type="Proteomes" id="UP000052022"/>
    </source>
</evidence>
<dbReference type="InterPro" id="IPR025166">
    <property type="entry name" value="Integrase_DNA_bind_dom"/>
</dbReference>
<dbReference type="Pfam" id="PF22022">
    <property type="entry name" value="Phage_int_M"/>
    <property type="match status" value="1"/>
</dbReference>
<dbReference type="EMBL" id="CYSD01000008">
    <property type="protein sequence ID" value="CUH75104.1"/>
    <property type="molecule type" value="Genomic_DNA"/>
</dbReference>
<protein>
    <submittedName>
        <fullName evidence="6">Putative prophage CPS-53 integrase</fullName>
    </submittedName>
</protein>
<comment type="similarity">
    <text evidence="1">Belongs to the 'phage' integrase family.</text>
</comment>
<reference evidence="6 7" key="1">
    <citation type="submission" date="2015-09" db="EMBL/GenBank/DDBJ databases">
        <authorList>
            <consortium name="Swine Surveillance"/>
        </authorList>
    </citation>
    <scope>NUCLEOTIDE SEQUENCE [LARGE SCALE GENOMIC DNA]</scope>
    <source>
        <strain evidence="6 7">CECT 7557</strain>
    </source>
</reference>
<dbReference type="PROSITE" id="PS51898">
    <property type="entry name" value="TYR_RECOMBINASE"/>
    <property type="match status" value="1"/>
</dbReference>
<dbReference type="SUPFAM" id="SSF56349">
    <property type="entry name" value="DNA breaking-rejoining enzymes"/>
    <property type="match status" value="1"/>
</dbReference>
<dbReference type="GO" id="GO:0003677">
    <property type="term" value="F:DNA binding"/>
    <property type="evidence" value="ECO:0007669"/>
    <property type="project" value="UniProtKB-KW"/>
</dbReference>
<dbReference type="Pfam" id="PF13356">
    <property type="entry name" value="Arm-DNA-bind_3"/>
    <property type="match status" value="1"/>
</dbReference>
<keyword evidence="4" id="KW-0233">DNA recombination</keyword>
<keyword evidence="7" id="KW-1185">Reference proteome</keyword>
<dbReference type="InterPro" id="IPR053876">
    <property type="entry name" value="Phage_int_M"/>
</dbReference>
<dbReference type="Pfam" id="PF00589">
    <property type="entry name" value="Phage_integrase"/>
    <property type="match status" value="1"/>
</dbReference>
<dbReference type="GO" id="GO:0015074">
    <property type="term" value="P:DNA integration"/>
    <property type="evidence" value="ECO:0007669"/>
    <property type="project" value="UniProtKB-KW"/>
</dbReference>
<dbReference type="AlphaFoldDB" id="A0A0P1GLP2"/>
<sequence length="379" mass="43839">MPKLNETYSKKAQVPDTGNKLYRDDELKGFCLRVTAAGHRSFVLNYSIDRRERRMTIGAFPAWTATAAREEAKRLKRLIDLGVDPLEERIARKTAPKVIDLWDEYQRIHLPTLTDRSARDQRSMWEKYILPTLQNQRVAELTCQQVDQLHALVTQAGRPTRANRVLEVFRKALNLAIRWGWIEKNPADGFRRNAETARERFLSSEEYQRVFDALDHMPNQKAANAIRLLILTGARRGEVLSLEWHELDLEQGLWHRPAEKSKDRKPKRITISNEAVVLLRVMRENADSGFLFPTSNGTAMQDLNRPWKWLKDETGLSDLRIHDLRHSFASVLISGGETLETIGKLLGHSQHQTTLRYAHLMDDPMRRAANKFSESFIKI</sequence>
<dbReference type="InterPro" id="IPR010998">
    <property type="entry name" value="Integrase_recombinase_N"/>
</dbReference>
<dbReference type="STRING" id="928856.SAMN04488049_1345"/>
<keyword evidence="2" id="KW-0229">DNA integration</keyword>
<dbReference type="InterPro" id="IPR013762">
    <property type="entry name" value="Integrase-like_cat_sf"/>
</dbReference>
<evidence type="ECO:0000259" key="5">
    <source>
        <dbReference type="PROSITE" id="PS51898"/>
    </source>
</evidence>
<evidence type="ECO:0000256" key="1">
    <source>
        <dbReference type="ARBA" id="ARBA00008857"/>
    </source>
</evidence>
<organism evidence="6 7">
    <name type="scientific">Tritonibacter multivorans</name>
    <dbReference type="NCBI Taxonomy" id="928856"/>
    <lineage>
        <taxon>Bacteria</taxon>
        <taxon>Pseudomonadati</taxon>
        <taxon>Pseudomonadota</taxon>
        <taxon>Alphaproteobacteria</taxon>
        <taxon>Rhodobacterales</taxon>
        <taxon>Paracoccaceae</taxon>
        <taxon>Tritonibacter</taxon>
    </lineage>
</organism>
<dbReference type="RefSeq" id="WP_058288386.1">
    <property type="nucleotide sequence ID" value="NZ_CYSD01000008.1"/>
</dbReference>
<dbReference type="GO" id="GO:0006310">
    <property type="term" value="P:DNA recombination"/>
    <property type="evidence" value="ECO:0007669"/>
    <property type="project" value="UniProtKB-KW"/>
</dbReference>
<accession>A0A0P1GLP2</accession>
<dbReference type="CDD" id="cd00796">
    <property type="entry name" value="INT_Rci_Hp1_C"/>
    <property type="match status" value="1"/>
</dbReference>
<evidence type="ECO:0000256" key="3">
    <source>
        <dbReference type="ARBA" id="ARBA00023125"/>
    </source>
</evidence>
<dbReference type="InterPro" id="IPR011010">
    <property type="entry name" value="DNA_brk_join_enz"/>
</dbReference>
<gene>
    <name evidence="6" type="primary">intS_2</name>
    <name evidence="6" type="ORF">TRM7557_00222</name>
</gene>
<dbReference type="PANTHER" id="PTHR30629">
    <property type="entry name" value="PROPHAGE INTEGRASE"/>
    <property type="match status" value="1"/>
</dbReference>
<proteinExistence type="inferred from homology"/>
<dbReference type="InterPro" id="IPR038488">
    <property type="entry name" value="Integrase_DNA-bd_sf"/>
</dbReference>
<evidence type="ECO:0000256" key="2">
    <source>
        <dbReference type="ARBA" id="ARBA00022908"/>
    </source>
</evidence>
<dbReference type="Gene3D" id="3.30.160.390">
    <property type="entry name" value="Integrase, DNA-binding domain"/>
    <property type="match status" value="1"/>
</dbReference>
<dbReference type="OrthoDB" id="6388170at2"/>
<name>A0A0P1GLP2_9RHOB</name>
<feature type="domain" description="Tyr recombinase" evidence="5">
    <location>
        <begin position="197"/>
        <end position="370"/>
    </location>
</feature>
<keyword evidence="3" id="KW-0238">DNA-binding</keyword>
<evidence type="ECO:0000256" key="4">
    <source>
        <dbReference type="ARBA" id="ARBA00023172"/>
    </source>
</evidence>
<dbReference type="Proteomes" id="UP000052022">
    <property type="component" value="Unassembled WGS sequence"/>
</dbReference>
<evidence type="ECO:0000313" key="6">
    <source>
        <dbReference type="EMBL" id="CUH75104.1"/>
    </source>
</evidence>
<dbReference type="InterPro" id="IPR050808">
    <property type="entry name" value="Phage_Integrase"/>
</dbReference>